<dbReference type="Proteomes" id="UP001443914">
    <property type="component" value="Unassembled WGS sequence"/>
</dbReference>
<dbReference type="EMBL" id="JBDFQZ010000012">
    <property type="protein sequence ID" value="KAK9673810.1"/>
    <property type="molecule type" value="Genomic_DNA"/>
</dbReference>
<evidence type="ECO:0000313" key="2">
    <source>
        <dbReference type="EMBL" id="KAK9673810.1"/>
    </source>
</evidence>
<evidence type="ECO:0000313" key="3">
    <source>
        <dbReference type="Proteomes" id="UP001443914"/>
    </source>
</evidence>
<dbReference type="AlphaFoldDB" id="A0AAW1HCL7"/>
<feature type="region of interest" description="Disordered" evidence="1">
    <location>
        <begin position="733"/>
        <end position="755"/>
    </location>
</feature>
<feature type="compositionally biased region" description="Basic and acidic residues" evidence="1">
    <location>
        <begin position="417"/>
        <end position="434"/>
    </location>
</feature>
<keyword evidence="3" id="KW-1185">Reference proteome</keyword>
<evidence type="ECO:0008006" key="4">
    <source>
        <dbReference type="Google" id="ProtNLM"/>
    </source>
</evidence>
<accession>A0AAW1HCL7</accession>
<dbReference type="InterPro" id="IPR043502">
    <property type="entry name" value="DNA/RNA_pol_sf"/>
</dbReference>
<feature type="region of interest" description="Disordered" evidence="1">
    <location>
        <begin position="799"/>
        <end position="821"/>
    </location>
</feature>
<organism evidence="2 3">
    <name type="scientific">Saponaria officinalis</name>
    <name type="common">Common soapwort</name>
    <name type="synonym">Lychnis saponaria</name>
    <dbReference type="NCBI Taxonomy" id="3572"/>
    <lineage>
        <taxon>Eukaryota</taxon>
        <taxon>Viridiplantae</taxon>
        <taxon>Streptophyta</taxon>
        <taxon>Embryophyta</taxon>
        <taxon>Tracheophyta</taxon>
        <taxon>Spermatophyta</taxon>
        <taxon>Magnoliopsida</taxon>
        <taxon>eudicotyledons</taxon>
        <taxon>Gunneridae</taxon>
        <taxon>Pentapetalae</taxon>
        <taxon>Caryophyllales</taxon>
        <taxon>Caryophyllaceae</taxon>
        <taxon>Caryophylleae</taxon>
        <taxon>Saponaria</taxon>
    </lineage>
</organism>
<dbReference type="CDD" id="cd00303">
    <property type="entry name" value="retropepsin_like"/>
    <property type="match status" value="1"/>
</dbReference>
<dbReference type="PANTHER" id="PTHR33437:SF2">
    <property type="entry name" value="OS06G0361200 PROTEIN"/>
    <property type="match status" value="1"/>
</dbReference>
<feature type="compositionally biased region" description="Basic and acidic residues" evidence="1">
    <location>
        <begin position="387"/>
        <end position="398"/>
    </location>
</feature>
<feature type="region of interest" description="Disordered" evidence="1">
    <location>
        <begin position="101"/>
        <end position="120"/>
    </location>
</feature>
<feature type="region of interest" description="Disordered" evidence="1">
    <location>
        <begin position="383"/>
        <end position="440"/>
    </location>
</feature>
<evidence type="ECO:0000256" key="1">
    <source>
        <dbReference type="SAM" id="MobiDB-lite"/>
    </source>
</evidence>
<feature type="compositionally biased region" description="Polar residues" evidence="1">
    <location>
        <begin position="733"/>
        <end position="744"/>
    </location>
</feature>
<dbReference type="Gene3D" id="3.10.10.10">
    <property type="entry name" value="HIV Type 1 Reverse Transcriptase, subunit A, domain 1"/>
    <property type="match status" value="1"/>
</dbReference>
<feature type="compositionally biased region" description="Basic and acidic residues" evidence="1">
    <location>
        <begin position="745"/>
        <end position="755"/>
    </location>
</feature>
<name>A0AAW1HCL7_SAPOF</name>
<dbReference type="PANTHER" id="PTHR33437">
    <property type="entry name" value="OS06G0361200 PROTEIN"/>
    <property type="match status" value="1"/>
</dbReference>
<proteinExistence type="predicted"/>
<protein>
    <recommendedName>
        <fullName evidence="4">Retrotransposon gag domain-containing protein</fullName>
    </recommendedName>
</protein>
<gene>
    <name evidence="2" type="ORF">RND81_12G191700</name>
</gene>
<sequence length="1157" mass="130103">MARSASDDESVFAPRASCGDVTAGVFTRSRSRSILAAAAARLKSTSVPTRLRSRRPPVFVSNTVEGLHDISLASRGPEKVLETLQNMTIHTSPLFEPYTVEDVESSNSSPSSPHGGNQEVSDTVIAPVMTTDAQTMEEQFAEMKMMLEQLKKENDEKSKRIADLTKKLGKRPESSKHSSESDESAAESDVGENGKKRGSGASLTAKDVQDMISNAIKMQFGEPQGNHRYIKPYSKRIDYLRMPVGYQPPKFQQFDGKGNPKQHIAHFIETCNTAGSEDDLLVKQFVRYLKGIVFDWRVVSMTEFTNTKQWKDEAVIDYINRWRSLSLEYKDRLSEVFAVEMCIQGMNLDLVYILQGIKPRTFQELATRAHDMEITIASHGGQFFQRSESKPERKEFKKTNKSSKSNTKESMTVTTSDPEKISARPKSEKKETYPKDTWTTRPTLKEKKKYHFPDSDLAGMMDDLLEKKVIELPESKRPNEAGRTADPKYCRYHRVVSHPLEKCITLKEKIMQLAKDGKILLDLDDAAKSNCIVAQTVAENVVSNPSTPKKELRIVEELPSMMPLSNQSDENDEGEWTLPHNRPLFVSGYIREQKVSRILVDGGSTVNIMPKATILELGISASELTKSRLLIQGFNLGGQRSIGMIRRDLVMGELSSATLFQVIDAKTSYKLLLGRPWLHENGVVASNLHQCLKFYRNGEKKVNGDVKPFTEAETYFADAKFYHENEASSEMWPNSIASTGTKAPSKNEEEKPEDGVKLVTVERHESIVVKTNQPTLTQATERVVPTAPRSSPIFKYVPKSQRKEGEAPFAEYSPTEGSSSKMINDENLQTLKQNATIPLSTTNHHQKGKPSLQRFVAASENEGETSTKGRFDPNAYKLLSKSGYNFENMILMGKMIEASPYGLNETQKKFHEQGNECQVTKVGVGYPPSVPVQKRRRDKPTKPTKFKVMFDPTNVVQSVFPSRMERQREMTIDTNGGALKTKTCTIVVTNPHKKTKWKKGVKHCVSSNHVTMEEYPDSNTEVEVGETPKTLEDGGQATVDDLKEINLGTNEDPRPVFVSALLTDQEEMEYVQLLSEYKDVFAWSYKEMPGLSPTVAVHRLAIKKGVSPKKQPRRRFRPELLPEIEAGVNKLIDADFIREVKYPTWIANIVPVRKKNG</sequence>
<feature type="compositionally biased region" description="Acidic residues" evidence="1">
    <location>
        <begin position="181"/>
        <end position="190"/>
    </location>
</feature>
<feature type="compositionally biased region" description="Basic and acidic residues" evidence="1">
    <location>
        <begin position="164"/>
        <end position="180"/>
    </location>
</feature>
<dbReference type="InterPro" id="IPR021109">
    <property type="entry name" value="Peptidase_aspartic_dom_sf"/>
</dbReference>
<dbReference type="SUPFAM" id="SSF56672">
    <property type="entry name" value="DNA/RNA polymerases"/>
    <property type="match status" value="1"/>
</dbReference>
<reference evidence="2" key="1">
    <citation type="submission" date="2024-03" db="EMBL/GenBank/DDBJ databases">
        <title>WGS assembly of Saponaria officinalis var. Norfolk2.</title>
        <authorList>
            <person name="Jenkins J."/>
            <person name="Shu S."/>
            <person name="Grimwood J."/>
            <person name="Barry K."/>
            <person name="Goodstein D."/>
            <person name="Schmutz J."/>
            <person name="Leebens-Mack J."/>
            <person name="Osbourn A."/>
        </authorList>
    </citation>
    <scope>NUCLEOTIDE SEQUENCE [LARGE SCALE GENOMIC DNA]</scope>
    <source>
        <strain evidence="2">JIC</strain>
    </source>
</reference>
<feature type="region of interest" description="Disordered" evidence="1">
    <location>
        <begin position="164"/>
        <end position="205"/>
    </location>
</feature>
<comment type="caution">
    <text evidence="2">The sequence shown here is derived from an EMBL/GenBank/DDBJ whole genome shotgun (WGS) entry which is preliminary data.</text>
</comment>
<dbReference type="Gene3D" id="2.40.70.10">
    <property type="entry name" value="Acid Proteases"/>
    <property type="match status" value="1"/>
</dbReference>